<dbReference type="EMBL" id="JABEZW010000007">
    <property type="protein sequence ID" value="MBA0770691.1"/>
    <property type="molecule type" value="Genomic_DNA"/>
</dbReference>
<sequence length="57" mass="6499">TSQTDKNLEQATTRSYSSTNFVIRLARAQQEVDDSGHPNEESEEDEGSEEMDFEEDD</sequence>
<organism evidence="2 3">
    <name type="scientific">Gossypium trilobum</name>
    <dbReference type="NCBI Taxonomy" id="34281"/>
    <lineage>
        <taxon>Eukaryota</taxon>
        <taxon>Viridiplantae</taxon>
        <taxon>Streptophyta</taxon>
        <taxon>Embryophyta</taxon>
        <taxon>Tracheophyta</taxon>
        <taxon>Spermatophyta</taxon>
        <taxon>Magnoliopsida</taxon>
        <taxon>eudicotyledons</taxon>
        <taxon>Gunneridae</taxon>
        <taxon>Pentapetalae</taxon>
        <taxon>rosids</taxon>
        <taxon>malvids</taxon>
        <taxon>Malvales</taxon>
        <taxon>Malvaceae</taxon>
        <taxon>Malvoideae</taxon>
        <taxon>Gossypium</taxon>
    </lineage>
</organism>
<dbReference type="Proteomes" id="UP000593568">
    <property type="component" value="Unassembled WGS sequence"/>
</dbReference>
<keyword evidence="3" id="KW-1185">Reference proteome</keyword>
<evidence type="ECO:0000313" key="2">
    <source>
        <dbReference type="EMBL" id="MBA0770691.1"/>
    </source>
</evidence>
<name>A0A7J9ECS5_9ROSI</name>
<gene>
    <name evidence="2" type="ORF">Gotri_019294</name>
</gene>
<proteinExistence type="predicted"/>
<feature type="non-terminal residue" evidence="2">
    <location>
        <position position="1"/>
    </location>
</feature>
<feature type="compositionally biased region" description="Acidic residues" evidence="1">
    <location>
        <begin position="41"/>
        <end position="57"/>
    </location>
</feature>
<feature type="compositionally biased region" description="Polar residues" evidence="1">
    <location>
        <begin position="1"/>
        <end position="21"/>
    </location>
</feature>
<protein>
    <submittedName>
        <fullName evidence="2">Uncharacterized protein</fullName>
    </submittedName>
</protein>
<feature type="region of interest" description="Disordered" evidence="1">
    <location>
        <begin position="1"/>
        <end position="57"/>
    </location>
</feature>
<reference evidence="2 3" key="1">
    <citation type="journal article" date="2019" name="Genome Biol. Evol.">
        <title>Insights into the evolution of the New World diploid cottons (Gossypium, subgenus Houzingenia) based on genome sequencing.</title>
        <authorList>
            <person name="Grover C.E."/>
            <person name="Arick M.A. 2nd"/>
            <person name="Thrash A."/>
            <person name="Conover J.L."/>
            <person name="Sanders W.S."/>
            <person name="Peterson D.G."/>
            <person name="Frelichowski J.E."/>
            <person name="Scheffler J.A."/>
            <person name="Scheffler B.E."/>
            <person name="Wendel J.F."/>
        </authorList>
    </citation>
    <scope>NUCLEOTIDE SEQUENCE [LARGE SCALE GENOMIC DNA]</scope>
    <source>
        <strain evidence="2">8</strain>
        <tissue evidence="2">Leaf</tissue>
    </source>
</reference>
<comment type="caution">
    <text evidence="2">The sequence shown here is derived from an EMBL/GenBank/DDBJ whole genome shotgun (WGS) entry which is preliminary data.</text>
</comment>
<evidence type="ECO:0000256" key="1">
    <source>
        <dbReference type="SAM" id="MobiDB-lite"/>
    </source>
</evidence>
<evidence type="ECO:0000313" key="3">
    <source>
        <dbReference type="Proteomes" id="UP000593568"/>
    </source>
</evidence>
<dbReference type="AlphaFoldDB" id="A0A7J9ECS5"/>
<accession>A0A7J9ECS5</accession>